<evidence type="ECO:0000313" key="1">
    <source>
        <dbReference type="EMBL" id="RLV60989.1"/>
    </source>
</evidence>
<name>A0A3L8Q1W2_9GAMM</name>
<accession>A0A3L8Q1W2</accession>
<proteinExistence type="predicted"/>
<organism evidence="1 2">
    <name type="scientific">Parashewanella curva</name>
    <dbReference type="NCBI Taxonomy" id="2338552"/>
    <lineage>
        <taxon>Bacteria</taxon>
        <taxon>Pseudomonadati</taxon>
        <taxon>Pseudomonadota</taxon>
        <taxon>Gammaproteobacteria</taxon>
        <taxon>Alteromonadales</taxon>
        <taxon>Shewanellaceae</taxon>
        <taxon>Parashewanella</taxon>
    </lineage>
</organism>
<dbReference type="AlphaFoldDB" id="A0A3L8Q1W2"/>
<dbReference type="RefSeq" id="WP_121837678.1">
    <property type="nucleotide sequence ID" value="NZ_ML014758.1"/>
</dbReference>
<reference evidence="1 2" key="1">
    <citation type="submission" date="2018-09" db="EMBL/GenBank/DDBJ databases">
        <title>Phylogeny of the Shewanellaceae, and recommendation for two new genera, Pseudoshewanella and Parashewanella.</title>
        <authorList>
            <person name="Wang G."/>
        </authorList>
    </citation>
    <scope>NUCLEOTIDE SEQUENCE [LARGE SCALE GENOMIC DNA]</scope>
    <source>
        <strain evidence="1 2">C51</strain>
    </source>
</reference>
<dbReference type="Proteomes" id="UP000281474">
    <property type="component" value="Unassembled WGS sequence"/>
</dbReference>
<protein>
    <submittedName>
        <fullName evidence="1">Uncharacterized protein</fullName>
    </submittedName>
</protein>
<keyword evidence="2" id="KW-1185">Reference proteome</keyword>
<dbReference type="EMBL" id="QZEI01000009">
    <property type="protein sequence ID" value="RLV60989.1"/>
    <property type="molecule type" value="Genomic_DNA"/>
</dbReference>
<gene>
    <name evidence="1" type="ORF">D5018_03870</name>
</gene>
<evidence type="ECO:0000313" key="2">
    <source>
        <dbReference type="Proteomes" id="UP000281474"/>
    </source>
</evidence>
<comment type="caution">
    <text evidence="1">The sequence shown here is derived from an EMBL/GenBank/DDBJ whole genome shotgun (WGS) entry which is preliminary data.</text>
</comment>
<dbReference type="OrthoDB" id="6304891at2"/>
<sequence>MHPEFRTIKKLRSELRLWGNYSLKREFGQGFPSRSACDRLKEPIMHNGGNTFEHEMPREVQAVDRLVNRLSVDCRKAIRVQYQCGGHWQGLFKEKKSFLFWLKRAELALLGE</sequence>